<keyword evidence="3" id="KW-1185">Reference proteome</keyword>
<protein>
    <submittedName>
        <fullName evidence="2">Uncharacterized protein</fullName>
    </submittedName>
</protein>
<dbReference type="Proteomes" id="UP000023152">
    <property type="component" value="Unassembled WGS sequence"/>
</dbReference>
<feature type="region of interest" description="Disordered" evidence="1">
    <location>
        <begin position="69"/>
        <end position="163"/>
    </location>
</feature>
<dbReference type="AlphaFoldDB" id="X6MXL7"/>
<reference evidence="2 3" key="1">
    <citation type="journal article" date="2013" name="Curr. Biol.">
        <title>The Genome of the Foraminiferan Reticulomyxa filosa.</title>
        <authorList>
            <person name="Glockner G."/>
            <person name="Hulsmann N."/>
            <person name="Schleicher M."/>
            <person name="Noegel A.A."/>
            <person name="Eichinger L."/>
            <person name="Gallinger C."/>
            <person name="Pawlowski J."/>
            <person name="Sierra R."/>
            <person name="Euteneuer U."/>
            <person name="Pillet L."/>
            <person name="Moustafa A."/>
            <person name="Platzer M."/>
            <person name="Groth M."/>
            <person name="Szafranski K."/>
            <person name="Schliwa M."/>
        </authorList>
    </citation>
    <scope>NUCLEOTIDE SEQUENCE [LARGE SCALE GENOMIC DNA]</scope>
</reference>
<evidence type="ECO:0000256" key="1">
    <source>
        <dbReference type="SAM" id="MobiDB-lite"/>
    </source>
</evidence>
<evidence type="ECO:0000313" key="2">
    <source>
        <dbReference type="EMBL" id="ETO18770.1"/>
    </source>
</evidence>
<sequence>MNNNTEQNQFDDDDIMSDEQFSQLQQRYFQSRRFYTPRQNVRSNINAVDDFQSFQTPSIKNPVQIPLKTSQSQNIQTSNSQPQSEQNLDQHSQHCKSNVLSPDNLNSTVKENSATFAQKSSENTTNSATGDNNAMANDANDTKSSQIEKSGAMLVKKDDSSNTQNFYSQLASDVKYKSQNKEKC</sequence>
<feature type="compositionally biased region" description="Polar residues" evidence="1">
    <location>
        <begin position="85"/>
        <end position="130"/>
    </location>
</feature>
<accession>X6MXL7</accession>
<feature type="compositionally biased region" description="Low complexity" evidence="1">
    <location>
        <begin position="69"/>
        <end position="84"/>
    </location>
</feature>
<organism evidence="2 3">
    <name type="scientific">Reticulomyxa filosa</name>
    <dbReference type="NCBI Taxonomy" id="46433"/>
    <lineage>
        <taxon>Eukaryota</taxon>
        <taxon>Sar</taxon>
        <taxon>Rhizaria</taxon>
        <taxon>Retaria</taxon>
        <taxon>Foraminifera</taxon>
        <taxon>Monothalamids</taxon>
        <taxon>Reticulomyxidae</taxon>
        <taxon>Reticulomyxa</taxon>
    </lineage>
</organism>
<gene>
    <name evidence="2" type="ORF">RFI_18483</name>
</gene>
<comment type="caution">
    <text evidence="2">The sequence shown here is derived from an EMBL/GenBank/DDBJ whole genome shotgun (WGS) entry which is preliminary data.</text>
</comment>
<dbReference type="EMBL" id="ASPP01014421">
    <property type="protein sequence ID" value="ETO18770.1"/>
    <property type="molecule type" value="Genomic_DNA"/>
</dbReference>
<name>X6MXL7_RETFI</name>
<evidence type="ECO:0000313" key="3">
    <source>
        <dbReference type="Proteomes" id="UP000023152"/>
    </source>
</evidence>
<proteinExistence type="predicted"/>